<feature type="region of interest" description="Disordered" evidence="1">
    <location>
        <begin position="97"/>
        <end position="149"/>
    </location>
</feature>
<evidence type="ECO:0000313" key="3">
    <source>
        <dbReference type="Proteomes" id="UP001589896"/>
    </source>
</evidence>
<keyword evidence="3" id="KW-1185">Reference proteome</keyword>
<gene>
    <name evidence="2" type="ORF">ACFFGH_10790</name>
</gene>
<evidence type="ECO:0000313" key="2">
    <source>
        <dbReference type="EMBL" id="MFC0678326.1"/>
    </source>
</evidence>
<proteinExistence type="predicted"/>
<comment type="caution">
    <text evidence="2">The sequence shown here is derived from an EMBL/GenBank/DDBJ whole genome shotgun (WGS) entry which is preliminary data.</text>
</comment>
<dbReference type="EMBL" id="JBHLTG010000002">
    <property type="protein sequence ID" value="MFC0678326.1"/>
    <property type="molecule type" value="Genomic_DNA"/>
</dbReference>
<dbReference type="RefSeq" id="WP_386668076.1">
    <property type="nucleotide sequence ID" value="NZ_JBHLTG010000002.1"/>
</dbReference>
<sequence>MSFAISLRGGEGELRLLEGLAGLFPGVVVGRLGDHVDRAGGGLHGCGGDRCEPGRLRNLSDRRCGVLGLHRGGCGHRRRHQTARPPGRGAVISNGMAGAARTAAAAAPPSTTSSRSPAEPEYLGERGDRMPDMQQPESGQRHQPKRGCRCSRPWVVTEPDTIILAIASTGADVAELGLV</sequence>
<name>A0ABV6RMZ1_9GAMM</name>
<accession>A0ABV6RMZ1</accession>
<feature type="compositionally biased region" description="Low complexity" evidence="1">
    <location>
        <begin position="99"/>
        <end position="117"/>
    </location>
</feature>
<reference evidence="2 3" key="1">
    <citation type="submission" date="2024-09" db="EMBL/GenBank/DDBJ databases">
        <authorList>
            <person name="Sun Q."/>
            <person name="Mori K."/>
        </authorList>
    </citation>
    <scope>NUCLEOTIDE SEQUENCE [LARGE SCALE GENOMIC DNA]</scope>
    <source>
        <strain evidence="2 3">KCTC 23076</strain>
    </source>
</reference>
<evidence type="ECO:0000256" key="1">
    <source>
        <dbReference type="SAM" id="MobiDB-lite"/>
    </source>
</evidence>
<organism evidence="2 3">
    <name type="scientific">Lysobacter korlensis</name>
    <dbReference type="NCBI Taxonomy" id="553636"/>
    <lineage>
        <taxon>Bacteria</taxon>
        <taxon>Pseudomonadati</taxon>
        <taxon>Pseudomonadota</taxon>
        <taxon>Gammaproteobacteria</taxon>
        <taxon>Lysobacterales</taxon>
        <taxon>Lysobacteraceae</taxon>
        <taxon>Lysobacter</taxon>
    </lineage>
</organism>
<protein>
    <submittedName>
        <fullName evidence="2">Uncharacterized protein</fullName>
    </submittedName>
</protein>
<dbReference type="Proteomes" id="UP001589896">
    <property type="component" value="Unassembled WGS sequence"/>
</dbReference>